<comment type="caution">
    <text evidence="3">The sequence shown here is derived from an EMBL/GenBank/DDBJ whole genome shotgun (WGS) entry which is preliminary data.</text>
</comment>
<keyword evidence="4" id="KW-1185">Reference proteome</keyword>
<accession>A0A8J2Q5W7</accession>
<keyword evidence="2" id="KW-0732">Signal</keyword>
<proteinExistence type="predicted"/>
<evidence type="ECO:0000256" key="2">
    <source>
        <dbReference type="SAM" id="SignalP"/>
    </source>
</evidence>
<keyword evidence="1" id="KW-0812">Transmembrane</keyword>
<protein>
    <recommendedName>
        <fullName evidence="5">RING-type E3 ubiquitin transferase</fullName>
    </recommendedName>
</protein>
<evidence type="ECO:0000256" key="1">
    <source>
        <dbReference type="SAM" id="Phobius"/>
    </source>
</evidence>
<evidence type="ECO:0000313" key="3">
    <source>
        <dbReference type="EMBL" id="CAG9537785.1"/>
    </source>
</evidence>
<keyword evidence="1" id="KW-0472">Membrane</keyword>
<sequence>MFVVQCALIIVAIWKLIDGTSIQTWDRRFGSEVHLLKNGKNNVYDRRTQRLIDTIKQKLQFNERLLILFCFRRCYPTQSQIPRWIREFSNQNNLTAKQEYFTYQFYDNRRNSPIFNDRSIHNGSKPHLVYAIDGQLFRYDGDVNDKEEFFSFLGSHELLNVQTVSTWEHLESIINTAQLCHGEKQVLQIVDSSRCPMNHYELVVRAFDGVANYSFYEIVMPLTIEMQIELYTRLPELPSVCQLILLLQNDGYLWMSADVDLHELIIAVESLQNVECIRGSSGSWYPIREELTAIERDYLRENEQSLILKSDPHYIVVGATGGIAVVVLAISIFWGLSGSTFAQN</sequence>
<evidence type="ECO:0000313" key="4">
    <source>
        <dbReference type="Proteomes" id="UP000746747"/>
    </source>
</evidence>
<name>A0A8J2Q5W7_9BILA</name>
<dbReference type="AlphaFoldDB" id="A0A8J2Q5W7"/>
<gene>
    <name evidence="3" type="ORF">CJOHNSTONI_LOCUS7553</name>
</gene>
<feature type="signal peptide" evidence="2">
    <location>
        <begin position="1"/>
        <end position="19"/>
    </location>
</feature>
<dbReference type="EMBL" id="CAKAEH010001584">
    <property type="protein sequence ID" value="CAG9537785.1"/>
    <property type="molecule type" value="Genomic_DNA"/>
</dbReference>
<dbReference type="Proteomes" id="UP000746747">
    <property type="component" value="Unassembled WGS sequence"/>
</dbReference>
<dbReference type="OrthoDB" id="5818751at2759"/>
<organism evidence="3 4">
    <name type="scientific">Cercopithifilaria johnstoni</name>
    <dbReference type="NCBI Taxonomy" id="2874296"/>
    <lineage>
        <taxon>Eukaryota</taxon>
        <taxon>Metazoa</taxon>
        <taxon>Ecdysozoa</taxon>
        <taxon>Nematoda</taxon>
        <taxon>Chromadorea</taxon>
        <taxon>Rhabditida</taxon>
        <taxon>Spirurina</taxon>
        <taxon>Spiruromorpha</taxon>
        <taxon>Filarioidea</taxon>
        <taxon>Onchocercidae</taxon>
        <taxon>Cercopithifilaria</taxon>
    </lineage>
</organism>
<feature type="chain" id="PRO_5035243133" description="RING-type E3 ubiquitin transferase" evidence="2">
    <location>
        <begin position="20"/>
        <end position="344"/>
    </location>
</feature>
<feature type="transmembrane region" description="Helical" evidence="1">
    <location>
        <begin position="314"/>
        <end position="336"/>
    </location>
</feature>
<evidence type="ECO:0008006" key="5">
    <source>
        <dbReference type="Google" id="ProtNLM"/>
    </source>
</evidence>
<keyword evidence="1" id="KW-1133">Transmembrane helix</keyword>
<reference evidence="3" key="1">
    <citation type="submission" date="2021-09" db="EMBL/GenBank/DDBJ databases">
        <authorList>
            <consortium name="Pathogen Informatics"/>
        </authorList>
    </citation>
    <scope>NUCLEOTIDE SEQUENCE</scope>
</reference>